<evidence type="ECO:0000256" key="3">
    <source>
        <dbReference type="ARBA" id="ARBA00022475"/>
    </source>
</evidence>
<dbReference type="Pfam" id="PF07690">
    <property type="entry name" value="MFS_1"/>
    <property type="match status" value="1"/>
</dbReference>
<proteinExistence type="predicted"/>
<organism evidence="10 11">
    <name type="scientific">Streptomyces rubrogriseus</name>
    <dbReference type="NCBI Taxonomy" id="194673"/>
    <lineage>
        <taxon>Bacteria</taxon>
        <taxon>Bacillati</taxon>
        <taxon>Actinomycetota</taxon>
        <taxon>Actinomycetes</taxon>
        <taxon>Kitasatosporales</taxon>
        <taxon>Streptomycetaceae</taxon>
        <taxon>Streptomyces</taxon>
        <taxon>Streptomyces violaceoruber group</taxon>
    </lineage>
</organism>
<gene>
    <name evidence="10" type="ORF">O3S69_18155</name>
</gene>
<evidence type="ECO:0000256" key="6">
    <source>
        <dbReference type="ARBA" id="ARBA00023136"/>
    </source>
</evidence>
<keyword evidence="11" id="KW-1185">Reference proteome</keyword>
<accession>A0ABT4P3J6</accession>
<dbReference type="CDD" id="cd17321">
    <property type="entry name" value="MFS_MMR_MDR_like"/>
    <property type="match status" value="1"/>
</dbReference>
<feature type="transmembrane region" description="Helical" evidence="8">
    <location>
        <begin position="307"/>
        <end position="325"/>
    </location>
</feature>
<feature type="transmembrane region" description="Helical" evidence="8">
    <location>
        <begin position="275"/>
        <end position="295"/>
    </location>
</feature>
<dbReference type="Gene3D" id="1.20.1720.10">
    <property type="entry name" value="Multidrug resistance protein D"/>
    <property type="match status" value="1"/>
</dbReference>
<evidence type="ECO:0000256" key="8">
    <source>
        <dbReference type="SAM" id="Phobius"/>
    </source>
</evidence>
<dbReference type="Proteomes" id="UP001301132">
    <property type="component" value="Unassembled WGS sequence"/>
</dbReference>
<keyword evidence="7" id="KW-0046">Antibiotic resistance</keyword>
<reference evidence="10 11" key="1">
    <citation type="submission" date="2022-12" db="EMBL/GenBank/DDBJ databases">
        <authorList>
            <person name="Abashina T."/>
            <person name="Solyanikova I."/>
            <person name="Delegan Y."/>
        </authorList>
    </citation>
    <scope>NUCLEOTIDE SEQUENCE [LARGE SCALE GENOMIC DNA]</scope>
    <source>
        <strain evidence="10 11">IPS92ro</strain>
    </source>
</reference>
<evidence type="ECO:0000313" key="10">
    <source>
        <dbReference type="EMBL" id="MCZ4635963.1"/>
    </source>
</evidence>
<dbReference type="InterPro" id="IPR004638">
    <property type="entry name" value="EmrB-like"/>
</dbReference>
<keyword evidence="6 8" id="KW-0472">Membrane</keyword>
<feature type="transmembrane region" description="Helical" evidence="8">
    <location>
        <begin position="50"/>
        <end position="69"/>
    </location>
</feature>
<evidence type="ECO:0000313" key="11">
    <source>
        <dbReference type="Proteomes" id="UP001301132"/>
    </source>
</evidence>
<evidence type="ECO:0000256" key="1">
    <source>
        <dbReference type="ARBA" id="ARBA00004651"/>
    </source>
</evidence>
<evidence type="ECO:0000256" key="7">
    <source>
        <dbReference type="ARBA" id="ARBA00023251"/>
    </source>
</evidence>
<dbReference type="InterPro" id="IPR011701">
    <property type="entry name" value="MFS"/>
</dbReference>
<keyword evidence="5 8" id="KW-1133">Transmembrane helix</keyword>
<dbReference type="PANTHER" id="PTHR42718:SF46">
    <property type="entry name" value="BLR6921 PROTEIN"/>
    <property type="match status" value="1"/>
</dbReference>
<feature type="transmembrane region" description="Helical" evidence="8">
    <location>
        <begin position="81"/>
        <end position="104"/>
    </location>
</feature>
<feature type="transmembrane region" description="Helical" evidence="8">
    <location>
        <begin position="12"/>
        <end position="38"/>
    </location>
</feature>
<dbReference type="InterPro" id="IPR036259">
    <property type="entry name" value="MFS_trans_sf"/>
</dbReference>
<feature type="transmembrane region" description="Helical" evidence="8">
    <location>
        <begin position="443"/>
        <end position="466"/>
    </location>
</feature>
<keyword evidence="3" id="KW-1003">Cell membrane</keyword>
<dbReference type="Gene3D" id="1.20.1250.20">
    <property type="entry name" value="MFS general substrate transporter like domains"/>
    <property type="match status" value="1"/>
</dbReference>
<evidence type="ECO:0000259" key="9">
    <source>
        <dbReference type="PROSITE" id="PS50850"/>
    </source>
</evidence>
<dbReference type="EMBL" id="JAPWHU010000178">
    <property type="protein sequence ID" value="MCZ4635963.1"/>
    <property type="molecule type" value="Genomic_DNA"/>
</dbReference>
<feature type="transmembrane region" description="Helical" evidence="8">
    <location>
        <begin position="234"/>
        <end position="254"/>
    </location>
</feature>
<evidence type="ECO:0000256" key="5">
    <source>
        <dbReference type="ARBA" id="ARBA00022989"/>
    </source>
</evidence>
<protein>
    <submittedName>
        <fullName evidence="10">DHA2 family efflux MFS transporter permease subunit</fullName>
    </submittedName>
</protein>
<dbReference type="RefSeq" id="WP_265700657.1">
    <property type="nucleotide sequence ID" value="NZ_JAPWHU010000178.1"/>
</dbReference>
<keyword evidence="4 8" id="KW-0812">Transmembrane</keyword>
<evidence type="ECO:0000256" key="4">
    <source>
        <dbReference type="ARBA" id="ARBA00022692"/>
    </source>
</evidence>
<comment type="caution">
    <text evidence="10">The sequence shown here is derived from an EMBL/GenBank/DDBJ whole genome shotgun (WGS) entry which is preliminary data.</text>
</comment>
<dbReference type="PANTHER" id="PTHR42718">
    <property type="entry name" value="MAJOR FACILITATOR SUPERFAMILY MULTIDRUG TRANSPORTER MFSC"/>
    <property type="match status" value="1"/>
</dbReference>
<evidence type="ECO:0000256" key="2">
    <source>
        <dbReference type="ARBA" id="ARBA00022448"/>
    </source>
</evidence>
<dbReference type="PROSITE" id="PS50850">
    <property type="entry name" value="MFS"/>
    <property type="match status" value="1"/>
</dbReference>
<dbReference type="NCBIfam" id="TIGR00711">
    <property type="entry name" value="efflux_EmrB"/>
    <property type="match status" value="1"/>
</dbReference>
<feature type="domain" description="Major facilitator superfamily (MFS) profile" evidence="9">
    <location>
        <begin position="15"/>
        <end position="470"/>
    </location>
</feature>
<keyword evidence="2" id="KW-0813">Transport</keyword>
<feature type="transmembrane region" description="Helical" evidence="8">
    <location>
        <begin position="398"/>
        <end position="423"/>
    </location>
</feature>
<feature type="transmembrane region" description="Helical" evidence="8">
    <location>
        <begin position="168"/>
        <end position="190"/>
    </location>
</feature>
<feature type="transmembrane region" description="Helical" evidence="8">
    <location>
        <begin position="110"/>
        <end position="131"/>
    </location>
</feature>
<dbReference type="SUPFAM" id="SSF103473">
    <property type="entry name" value="MFS general substrate transporter"/>
    <property type="match status" value="1"/>
</dbReference>
<feature type="transmembrane region" description="Helical" evidence="8">
    <location>
        <begin position="143"/>
        <end position="162"/>
    </location>
</feature>
<feature type="transmembrane region" description="Helical" evidence="8">
    <location>
        <begin position="337"/>
        <end position="355"/>
    </location>
</feature>
<feature type="transmembrane region" description="Helical" evidence="8">
    <location>
        <begin position="202"/>
        <end position="222"/>
    </location>
</feature>
<sequence length="490" mass="50426">MSAVEQESSRRRWLAFGVLCSVQLMILIDTSIVSVALRTIQEDLRFSQSSLAWTTNAYTIAFGGLLLLSGRLGDLMGRKRMFLAGVVLFTAASFLCGVSQTQGLLITGRLLQGVGAAMAAAVVMGIVIMLFRDPADIAKAIGAFSFVAAAGGSIGVLAGGVLTESISWHWIFFINVPIGIAATVFAIPLLDDDRGPGLREGADWLGAGLVTGGLMLGVYTMVKVPEHGWSSAHTLGFGALSIVLLGAFVARQAATANPLMPLRIFKSRNLSGANLVQLLLTAGMFGFNFLSALYLQQVLGYGPLKAGFASLPVAVVLAVVSLALSPRLNLRFGSRNVLLAGLLLIAGALVLAGRAPVEAEYWIDVLPMMVLLGGGAGLSMPAVMTLAMSGATPQDAGLVSALAGTTGMVGGSLGLAVWTALAAGRTTDLLADGRAPLEALNGGFHYVFYLSAGVVVVSAVVAFLMLRTPVAPAGPLPAPATTDEPAASAG</sequence>
<name>A0ABT4P3J6_9ACTN</name>
<comment type="subcellular location">
    <subcellularLocation>
        <location evidence="1">Cell membrane</location>
        <topology evidence="1">Multi-pass membrane protein</topology>
    </subcellularLocation>
</comment>
<dbReference type="InterPro" id="IPR020846">
    <property type="entry name" value="MFS_dom"/>
</dbReference>
<feature type="transmembrane region" description="Helical" evidence="8">
    <location>
        <begin position="361"/>
        <end position="386"/>
    </location>
</feature>